<feature type="compositionally biased region" description="Polar residues" evidence="1">
    <location>
        <begin position="35"/>
        <end position="50"/>
    </location>
</feature>
<feature type="region of interest" description="Disordered" evidence="1">
    <location>
        <begin position="29"/>
        <end position="58"/>
    </location>
</feature>
<dbReference type="EMBL" id="JABWCV010000010">
    <property type="protein sequence ID" value="NVF14591.1"/>
    <property type="molecule type" value="Genomic_DNA"/>
</dbReference>
<evidence type="ECO:0000256" key="1">
    <source>
        <dbReference type="SAM" id="MobiDB-lite"/>
    </source>
</evidence>
<keyword evidence="2" id="KW-0732">Signal</keyword>
<sequence>MKILNAALIITLALISGVALAERGSVEDRRVVYSESKSPQQGSDTRSLTPSELPVRNP</sequence>
<name>A0A7Y6RCZ4_9GAMM</name>
<protein>
    <submittedName>
        <fullName evidence="3">Uncharacterized protein</fullName>
    </submittedName>
</protein>
<organism evidence="3 4">
    <name type="scientific">Vreelandella maris</name>
    <dbReference type="NCBI Taxonomy" id="2729617"/>
    <lineage>
        <taxon>Bacteria</taxon>
        <taxon>Pseudomonadati</taxon>
        <taxon>Pseudomonadota</taxon>
        <taxon>Gammaproteobacteria</taxon>
        <taxon>Oceanospirillales</taxon>
        <taxon>Halomonadaceae</taxon>
        <taxon>Vreelandella</taxon>
    </lineage>
</organism>
<evidence type="ECO:0000256" key="2">
    <source>
        <dbReference type="SAM" id="SignalP"/>
    </source>
</evidence>
<keyword evidence="4" id="KW-1185">Reference proteome</keyword>
<dbReference type="Proteomes" id="UP000589984">
    <property type="component" value="Unassembled WGS sequence"/>
</dbReference>
<dbReference type="RefSeq" id="WP_176303510.1">
    <property type="nucleotide sequence ID" value="NZ_JABWCV010000010.1"/>
</dbReference>
<accession>A0A7Y6RCZ4</accession>
<feature type="signal peptide" evidence="2">
    <location>
        <begin position="1"/>
        <end position="21"/>
    </location>
</feature>
<evidence type="ECO:0000313" key="4">
    <source>
        <dbReference type="Proteomes" id="UP000589984"/>
    </source>
</evidence>
<reference evidence="3 4" key="1">
    <citation type="submission" date="2020-06" db="EMBL/GenBank/DDBJ databases">
        <title>Halomonas sp. QX-1 draft genome sequence.</title>
        <authorList>
            <person name="Qiu X."/>
        </authorList>
    </citation>
    <scope>NUCLEOTIDE SEQUENCE [LARGE SCALE GENOMIC DNA]</scope>
    <source>
        <strain evidence="3 4">QX-1</strain>
    </source>
</reference>
<comment type="caution">
    <text evidence="3">The sequence shown here is derived from an EMBL/GenBank/DDBJ whole genome shotgun (WGS) entry which is preliminary data.</text>
</comment>
<dbReference type="AlphaFoldDB" id="A0A7Y6RCZ4"/>
<proteinExistence type="predicted"/>
<gene>
    <name evidence="3" type="ORF">HUO07_10455</name>
</gene>
<evidence type="ECO:0000313" key="3">
    <source>
        <dbReference type="EMBL" id="NVF14591.1"/>
    </source>
</evidence>
<feature type="chain" id="PRO_5031526227" evidence="2">
    <location>
        <begin position="22"/>
        <end position="58"/>
    </location>
</feature>